<dbReference type="EMBL" id="SJTG01000001">
    <property type="protein sequence ID" value="TCI12162.1"/>
    <property type="molecule type" value="Genomic_DNA"/>
</dbReference>
<comment type="caution">
    <text evidence="2">The sequence shown here is derived from an EMBL/GenBank/DDBJ whole genome shotgun (WGS) entry which is preliminary data.</text>
</comment>
<keyword evidence="1" id="KW-1133">Transmembrane helix</keyword>
<feature type="transmembrane region" description="Helical" evidence="1">
    <location>
        <begin position="14"/>
        <end position="42"/>
    </location>
</feature>
<keyword evidence="1" id="KW-0812">Transmembrane</keyword>
<evidence type="ECO:0000313" key="2">
    <source>
        <dbReference type="EMBL" id="TCI12162.1"/>
    </source>
</evidence>
<organism evidence="2 3">
    <name type="scientific">Dyella soli</name>
    <dbReference type="NCBI Taxonomy" id="522319"/>
    <lineage>
        <taxon>Bacteria</taxon>
        <taxon>Pseudomonadati</taxon>
        <taxon>Pseudomonadota</taxon>
        <taxon>Gammaproteobacteria</taxon>
        <taxon>Lysobacterales</taxon>
        <taxon>Rhodanobacteraceae</taxon>
        <taxon>Dyella</taxon>
    </lineage>
</organism>
<accession>A0A4R0YSG2</accession>
<reference evidence="2 3" key="1">
    <citation type="submission" date="2019-02" db="EMBL/GenBank/DDBJ databases">
        <title>Dyella amyloliquefaciens sp. nov., isolated from forest soil.</title>
        <authorList>
            <person name="Gao Z.-H."/>
            <person name="Qiu L.-H."/>
        </authorList>
    </citation>
    <scope>NUCLEOTIDE SEQUENCE [LARGE SCALE GENOMIC DNA]</scope>
    <source>
        <strain evidence="2 3">KACC 12747</strain>
    </source>
</reference>
<gene>
    <name evidence="2" type="ORF">EZM97_02015</name>
</gene>
<proteinExistence type="predicted"/>
<dbReference type="AlphaFoldDB" id="A0A4R0YSG2"/>
<keyword evidence="1" id="KW-0472">Membrane</keyword>
<protein>
    <submittedName>
        <fullName evidence="2">Uncharacterized protein</fullName>
    </submittedName>
</protein>
<keyword evidence="3" id="KW-1185">Reference proteome</keyword>
<evidence type="ECO:0000313" key="3">
    <source>
        <dbReference type="Proteomes" id="UP000291822"/>
    </source>
</evidence>
<feature type="transmembrane region" description="Helical" evidence="1">
    <location>
        <begin position="62"/>
        <end position="88"/>
    </location>
</feature>
<feature type="transmembrane region" description="Helical" evidence="1">
    <location>
        <begin position="100"/>
        <end position="125"/>
    </location>
</feature>
<sequence length="174" mass="19154">MADSATGLRGWSKVAFALLAVGYLVPLVMWSAVFTGLSVYFLAESTGIIKFQADPAMSLFSWAALTVLVGLVMLPSAVLATGLTLGYWRKGFHWLTARWKGLLVAGLFGPLAMVVYVVMMAGMAYSTSQDGLGMPLPEGFWQRFVLKHALTILWSLLFLPLLAWMRFSARRRTV</sequence>
<name>A0A4R0YSG2_9GAMM</name>
<evidence type="ECO:0000256" key="1">
    <source>
        <dbReference type="SAM" id="Phobius"/>
    </source>
</evidence>
<feature type="transmembrane region" description="Helical" evidence="1">
    <location>
        <begin position="145"/>
        <end position="165"/>
    </location>
</feature>
<dbReference type="RefSeq" id="WP_131151058.1">
    <property type="nucleotide sequence ID" value="NZ_SJTG01000001.1"/>
</dbReference>
<dbReference type="Proteomes" id="UP000291822">
    <property type="component" value="Unassembled WGS sequence"/>
</dbReference>